<protein>
    <submittedName>
        <fullName evidence="3">Oidioi.mRNA.OKI2018_I69.chr1.g1964.t1.cds</fullName>
    </submittedName>
</protein>
<keyword evidence="2" id="KW-0812">Transmembrane</keyword>
<feature type="compositionally biased region" description="Basic and acidic residues" evidence="1">
    <location>
        <begin position="94"/>
        <end position="109"/>
    </location>
</feature>
<proteinExistence type="predicted"/>
<gene>
    <name evidence="3" type="ORF">OKIOD_LOCUS10729</name>
</gene>
<evidence type="ECO:0000313" key="4">
    <source>
        <dbReference type="Proteomes" id="UP001158576"/>
    </source>
</evidence>
<dbReference type="Proteomes" id="UP001158576">
    <property type="component" value="Chromosome 1"/>
</dbReference>
<sequence length="109" mass="12537">MYHFAYNPLADFKKVLIDRLPQNNVLNHWAFREDLMGAPLRKGVVFKQIELNLDNLLLTLLFVTSTIGYSSYAIRSFFCTQKEEPKQIVLPKKTPKEVPTKEPSAHGDT</sequence>
<dbReference type="EMBL" id="OU015566">
    <property type="protein sequence ID" value="CAG5105253.1"/>
    <property type="molecule type" value="Genomic_DNA"/>
</dbReference>
<evidence type="ECO:0000256" key="1">
    <source>
        <dbReference type="SAM" id="MobiDB-lite"/>
    </source>
</evidence>
<feature type="transmembrane region" description="Helical" evidence="2">
    <location>
        <begin position="56"/>
        <end position="78"/>
    </location>
</feature>
<keyword evidence="2" id="KW-0472">Membrane</keyword>
<evidence type="ECO:0000256" key="2">
    <source>
        <dbReference type="SAM" id="Phobius"/>
    </source>
</evidence>
<evidence type="ECO:0000313" key="3">
    <source>
        <dbReference type="EMBL" id="CAG5105253.1"/>
    </source>
</evidence>
<feature type="region of interest" description="Disordered" evidence="1">
    <location>
        <begin position="89"/>
        <end position="109"/>
    </location>
</feature>
<reference evidence="3 4" key="1">
    <citation type="submission" date="2021-04" db="EMBL/GenBank/DDBJ databases">
        <authorList>
            <person name="Bliznina A."/>
        </authorList>
    </citation>
    <scope>NUCLEOTIDE SEQUENCE [LARGE SCALE GENOMIC DNA]</scope>
</reference>
<keyword evidence="4" id="KW-1185">Reference proteome</keyword>
<name>A0ABN7SPL7_OIKDI</name>
<keyword evidence="2" id="KW-1133">Transmembrane helix</keyword>
<organism evidence="3 4">
    <name type="scientific">Oikopleura dioica</name>
    <name type="common">Tunicate</name>
    <dbReference type="NCBI Taxonomy" id="34765"/>
    <lineage>
        <taxon>Eukaryota</taxon>
        <taxon>Metazoa</taxon>
        <taxon>Chordata</taxon>
        <taxon>Tunicata</taxon>
        <taxon>Appendicularia</taxon>
        <taxon>Copelata</taxon>
        <taxon>Oikopleuridae</taxon>
        <taxon>Oikopleura</taxon>
    </lineage>
</organism>
<accession>A0ABN7SPL7</accession>